<dbReference type="OrthoDB" id="305577at2157"/>
<dbReference type="AlphaFoldDB" id="A0A6B0GMI6"/>
<organism evidence="2 3">
    <name type="scientific">Halomarina oriensis</name>
    <dbReference type="NCBI Taxonomy" id="671145"/>
    <lineage>
        <taxon>Archaea</taxon>
        <taxon>Methanobacteriati</taxon>
        <taxon>Methanobacteriota</taxon>
        <taxon>Stenosarchaea group</taxon>
        <taxon>Halobacteria</taxon>
        <taxon>Halobacteriales</taxon>
        <taxon>Natronomonadaceae</taxon>
        <taxon>Halomarina</taxon>
    </lineage>
</organism>
<dbReference type="InterPro" id="IPR014710">
    <property type="entry name" value="RmlC-like_jellyroll"/>
</dbReference>
<gene>
    <name evidence="2" type="ORF">GQS65_15970</name>
</gene>
<dbReference type="Pfam" id="PF07883">
    <property type="entry name" value="Cupin_2"/>
    <property type="match status" value="1"/>
</dbReference>
<evidence type="ECO:0000313" key="2">
    <source>
        <dbReference type="EMBL" id="MWG35964.1"/>
    </source>
</evidence>
<proteinExistence type="predicted"/>
<evidence type="ECO:0000313" key="3">
    <source>
        <dbReference type="Proteomes" id="UP000451471"/>
    </source>
</evidence>
<dbReference type="InterPro" id="IPR011051">
    <property type="entry name" value="RmlC_Cupin_sf"/>
</dbReference>
<keyword evidence="3" id="KW-1185">Reference proteome</keyword>
<evidence type="ECO:0000259" key="1">
    <source>
        <dbReference type="Pfam" id="PF07883"/>
    </source>
</evidence>
<dbReference type="SUPFAM" id="SSF51182">
    <property type="entry name" value="RmlC-like cupins"/>
    <property type="match status" value="1"/>
</dbReference>
<accession>A0A6B0GMI6</accession>
<reference evidence="2 3" key="1">
    <citation type="submission" date="2019-12" db="EMBL/GenBank/DDBJ databases">
        <title>Halocatena pleomorpha gen. nov. sp. nov., an extremely halophilic archaeon of family Halobacteriaceae isolated from saltpan soil.</title>
        <authorList>
            <person name="Pal Y."/>
            <person name="Verma A."/>
            <person name="Krishnamurthi S."/>
            <person name="Kumar P."/>
        </authorList>
    </citation>
    <scope>NUCLEOTIDE SEQUENCE [LARGE SCALE GENOMIC DNA]</scope>
    <source>
        <strain evidence="2 3">JCM 16495</strain>
    </source>
</reference>
<protein>
    <submittedName>
        <fullName evidence="2">Cupin domain-containing protein</fullName>
    </submittedName>
</protein>
<name>A0A6B0GMI6_9EURY</name>
<dbReference type="EMBL" id="WSZK01000029">
    <property type="protein sequence ID" value="MWG35964.1"/>
    <property type="molecule type" value="Genomic_DNA"/>
</dbReference>
<comment type="caution">
    <text evidence="2">The sequence shown here is derived from an EMBL/GenBank/DDBJ whole genome shotgun (WGS) entry which is preliminary data.</text>
</comment>
<dbReference type="InterPro" id="IPR013096">
    <property type="entry name" value="Cupin_2"/>
</dbReference>
<sequence length="116" mass="12535">MAYRTAGIGETRSVIEDDDGELWPLHELLGTERLSLSVVDLAPGGRGTEHDHTGCDCEEVFLAVQGSVDIDCLQASGTVETVTLDEFEAVSLPPEQSRQLVNRSDEHVRVVVASTV</sequence>
<dbReference type="Gene3D" id="2.60.120.10">
    <property type="entry name" value="Jelly Rolls"/>
    <property type="match status" value="1"/>
</dbReference>
<dbReference type="Proteomes" id="UP000451471">
    <property type="component" value="Unassembled WGS sequence"/>
</dbReference>
<feature type="domain" description="Cupin type-2" evidence="1">
    <location>
        <begin position="38"/>
        <end position="112"/>
    </location>
</feature>
<dbReference type="RefSeq" id="WP_158205634.1">
    <property type="nucleotide sequence ID" value="NZ_WSZK01000029.1"/>
</dbReference>